<reference evidence="4 7" key="2">
    <citation type="submission" date="2020-04" db="EMBL/GenBank/DDBJ databases">
        <authorList>
            <person name="Hitch T.C.A."/>
            <person name="Wylensek D."/>
            <person name="Clavel T."/>
        </authorList>
    </citation>
    <scope>NUCLEOTIDE SEQUENCE [LARGE SCALE GENOMIC DNA]</scope>
    <source>
        <strain evidence="4 7">Med78_4-601-WT-2</strain>
    </source>
</reference>
<name>A0A5P3XDL5_PARBF</name>
<dbReference type="EMBL" id="CP032452">
    <property type="protein sequence ID" value="QEZ68610.1"/>
    <property type="molecule type" value="Genomic_DNA"/>
</dbReference>
<dbReference type="RefSeq" id="WP_150846317.1">
    <property type="nucleotide sequence ID" value="NZ_CP032452.1"/>
</dbReference>
<evidence type="ECO:0000313" key="5">
    <source>
        <dbReference type="EMBL" id="QEZ68610.1"/>
    </source>
</evidence>
<feature type="domain" description="Glycosyl transferase family 28 C-terminal" evidence="3">
    <location>
        <begin position="258"/>
        <end position="370"/>
    </location>
</feature>
<dbReference type="GO" id="GO:0008194">
    <property type="term" value="F:UDP-glycosyltransferase activity"/>
    <property type="evidence" value="ECO:0007669"/>
    <property type="project" value="InterPro"/>
</dbReference>
<evidence type="ECO:0000313" key="6">
    <source>
        <dbReference type="Proteomes" id="UP000326961"/>
    </source>
</evidence>
<dbReference type="GO" id="GO:0016758">
    <property type="term" value="F:hexosyltransferase activity"/>
    <property type="evidence" value="ECO:0007669"/>
    <property type="project" value="InterPro"/>
</dbReference>
<evidence type="ECO:0000256" key="2">
    <source>
        <dbReference type="ARBA" id="ARBA00022679"/>
    </source>
</evidence>
<dbReference type="SUPFAM" id="SSF53756">
    <property type="entry name" value="UDP-Glycosyltransferase/glycogen phosphorylase"/>
    <property type="match status" value="1"/>
</dbReference>
<evidence type="ECO:0000256" key="1">
    <source>
        <dbReference type="ARBA" id="ARBA00022676"/>
    </source>
</evidence>
<evidence type="ECO:0000313" key="4">
    <source>
        <dbReference type="EMBL" id="NME09602.1"/>
    </source>
</evidence>
<gene>
    <name evidence="5" type="ORF">D4A35_06520</name>
    <name evidence="4" type="ORF">HF875_08715</name>
</gene>
<dbReference type="InterPro" id="IPR002213">
    <property type="entry name" value="UDP_glucos_trans"/>
</dbReference>
<dbReference type="AlphaFoldDB" id="A0A5P3XDL5"/>
<protein>
    <recommendedName>
        <fullName evidence="3">Glycosyl transferase family 28 C-terminal domain-containing protein</fullName>
    </recommendedName>
</protein>
<organism evidence="5 6">
    <name type="scientific">Paraclostridium bifermentans</name>
    <name type="common">Clostridium bifermentans</name>
    <dbReference type="NCBI Taxonomy" id="1490"/>
    <lineage>
        <taxon>Bacteria</taxon>
        <taxon>Bacillati</taxon>
        <taxon>Bacillota</taxon>
        <taxon>Clostridia</taxon>
        <taxon>Peptostreptococcales</taxon>
        <taxon>Peptostreptococcaceae</taxon>
        <taxon>Paraclostridium</taxon>
    </lineage>
</organism>
<dbReference type="PANTHER" id="PTHR48043:SF145">
    <property type="entry name" value="FI06409P-RELATED"/>
    <property type="match status" value="1"/>
</dbReference>
<dbReference type="Proteomes" id="UP000573963">
    <property type="component" value="Unassembled WGS sequence"/>
</dbReference>
<proteinExistence type="predicted"/>
<reference evidence="5 6" key="1">
    <citation type="submission" date="2018-09" db="EMBL/GenBank/DDBJ databases">
        <title>A clostridial neurotoxin that targets Anopheles mosquitoes.</title>
        <authorList>
            <person name="Contreras E."/>
            <person name="Masuyer G."/>
            <person name="Qureshi N."/>
            <person name="Chawla S."/>
            <person name="Lim H.L."/>
            <person name="Chen J."/>
            <person name="Stenmark P."/>
            <person name="Gill S."/>
        </authorList>
    </citation>
    <scope>NUCLEOTIDE SEQUENCE [LARGE SCALE GENOMIC DNA]</scope>
    <source>
        <strain evidence="5 6">Cbm</strain>
    </source>
</reference>
<dbReference type="InterPro" id="IPR007235">
    <property type="entry name" value="Glyco_trans_28_C"/>
</dbReference>
<sequence length="408" mass="47624">MRKKVIFINFPVSGHINPQYELCKELAKQDIDFIYYTAERYLDKYKSIDNLEVKLYPKEFMDYYDMLSDNIEYHKKIMAIMYVFNTLTEKILPYMQQEIDKENPDLIICDSLALWGKIIARHNKIPYMLFFTSFMGDSKTIKSTPGFRKQLLKAAITDFKFIYKFLNIQKRIEKIYGKNSENITKVMDHQGKFTVVATSREFHPGGKCLPANIKFIKPYMYRETRVNKDKDTIFVSMGTISFSKSFWDKCIEATVGLGYRVVISFGGNKKNKVNIKDIPDNVEIYENLPLDAFREELERSEIIITHGGFNSITDSIVAETKVLVCPVTNEQKGNGVILEEYGCGILYPEKEFNIETLRTSIKQLIDNKEMRNNIIFYKNTFINSKSCNEIIKDMNKEFNIFNNSETNV</sequence>
<dbReference type="CDD" id="cd03784">
    <property type="entry name" value="GT1_Gtf-like"/>
    <property type="match status" value="1"/>
</dbReference>
<dbReference type="Proteomes" id="UP000326961">
    <property type="component" value="Chromosome"/>
</dbReference>
<dbReference type="EMBL" id="JABAFD010000004">
    <property type="protein sequence ID" value="NME09602.1"/>
    <property type="molecule type" value="Genomic_DNA"/>
</dbReference>
<dbReference type="InterPro" id="IPR050271">
    <property type="entry name" value="UDP-glycosyltransferase"/>
</dbReference>
<dbReference type="Gene3D" id="3.40.50.2000">
    <property type="entry name" value="Glycogen Phosphorylase B"/>
    <property type="match status" value="2"/>
</dbReference>
<dbReference type="Pfam" id="PF04101">
    <property type="entry name" value="Glyco_tran_28_C"/>
    <property type="match status" value="1"/>
</dbReference>
<keyword evidence="1" id="KW-0328">Glycosyltransferase</keyword>
<keyword evidence="2" id="KW-0808">Transferase</keyword>
<accession>A0A5P3XDL5</accession>
<dbReference type="PANTHER" id="PTHR48043">
    <property type="entry name" value="EG:EG0003.4 PROTEIN-RELATED"/>
    <property type="match status" value="1"/>
</dbReference>
<evidence type="ECO:0000259" key="3">
    <source>
        <dbReference type="Pfam" id="PF04101"/>
    </source>
</evidence>
<evidence type="ECO:0000313" key="7">
    <source>
        <dbReference type="Proteomes" id="UP000573963"/>
    </source>
</evidence>